<dbReference type="Pfam" id="PF02776">
    <property type="entry name" value="TPP_enzyme_N"/>
    <property type="match status" value="1"/>
</dbReference>
<evidence type="ECO:0000313" key="8">
    <source>
        <dbReference type="Proteomes" id="UP000636793"/>
    </source>
</evidence>
<proteinExistence type="inferred from homology"/>
<comment type="similarity">
    <text evidence="1 3">Belongs to the TPP enzyme family.</text>
</comment>
<reference evidence="7" key="1">
    <citation type="journal article" date="2014" name="Int. J. Syst. Evol. Microbiol.">
        <title>Complete genome sequence of Corynebacterium casei LMG S-19264T (=DSM 44701T), isolated from a smear-ripened cheese.</title>
        <authorList>
            <consortium name="US DOE Joint Genome Institute (JGI-PGF)"/>
            <person name="Walter F."/>
            <person name="Albersmeier A."/>
            <person name="Kalinowski J."/>
            <person name="Ruckert C."/>
        </authorList>
    </citation>
    <scope>NUCLEOTIDE SEQUENCE</scope>
    <source>
        <strain evidence="7">CGMCC 1.15085</strain>
    </source>
</reference>
<dbReference type="Gene3D" id="3.40.50.1220">
    <property type="entry name" value="TPP-binding domain"/>
    <property type="match status" value="1"/>
</dbReference>
<evidence type="ECO:0000256" key="2">
    <source>
        <dbReference type="ARBA" id="ARBA00023052"/>
    </source>
</evidence>
<dbReference type="SUPFAM" id="SSF52518">
    <property type="entry name" value="Thiamin diphosphate-binding fold (THDP-binding)"/>
    <property type="match status" value="2"/>
</dbReference>
<dbReference type="InterPro" id="IPR045229">
    <property type="entry name" value="TPP_enz"/>
</dbReference>
<evidence type="ECO:0000313" key="7">
    <source>
        <dbReference type="EMBL" id="GGB18451.1"/>
    </source>
</evidence>
<evidence type="ECO:0000259" key="5">
    <source>
        <dbReference type="Pfam" id="PF02775"/>
    </source>
</evidence>
<dbReference type="GO" id="GO:0030976">
    <property type="term" value="F:thiamine pyrophosphate binding"/>
    <property type="evidence" value="ECO:0007669"/>
    <property type="project" value="InterPro"/>
</dbReference>
<comment type="caution">
    <text evidence="7">The sequence shown here is derived from an EMBL/GenBank/DDBJ whole genome shotgun (WGS) entry which is preliminary data.</text>
</comment>
<dbReference type="Pfam" id="PF00205">
    <property type="entry name" value="TPP_enzyme_M"/>
    <property type="match status" value="1"/>
</dbReference>
<dbReference type="GO" id="GO:0050660">
    <property type="term" value="F:flavin adenine dinucleotide binding"/>
    <property type="evidence" value="ECO:0007669"/>
    <property type="project" value="TreeGrafter"/>
</dbReference>
<dbReference type="InterPro" id="IPR012001">
    <property type="entry name" value="Thiamin_PyroP_enz_TPP-bd_dom"/>
</dbReference>
<dbReference type="Gene3D" id="3.40.50.970">
    <property type="match status" value="2"/>
</dbReference>
<feature type="domain" description="Thiamine pyrophosphate enzyme central" evidence="4">
    <location>
        <begin position="190"/>
        <end position="321"/>
    </location>
</feature>
<sequence>MMETITVHEAIARSLLAAGQETIFGLLGDGNMQYCANYMDLGGQFIGAVHEGNAVSMADGHARETDRVTAVSVTHGPAVTNTLTALTEAVRAGSPVLLLSGDTPERRDFVQHLDLRAAASLAGASYRRVLRPEHVVDDITKALSSVETTRVPMLLDIPHALLNDEIDYEPSRFTSASTSSWTRPTEESLDTAVGILASAQRPVVLAGAGAVRSEAREELVALAEQLGAPLATTLLAKDYFSGVPGHVGVCGTVSHDIGIEAISSADCLVVFGASLNQYTAAHGDLLRGKAIVQCDTDPAAPGRHFPVDAGLVGDAAATARAIRRMLDEAEITPRGYNSESLRRRLSERDPRREFSDAGSEDLLDMRTAMIELDEALPAHRTVVTDTGRFMGAPWKYLHVGGGGRFHHTVNFGSIGLGLATALGAAVANRAGLTVAVAGDGGVAMSYMELATAAREKLPLVVVILDDGCYGAEYTKLAEAGLNPQYSLLDSPDLCDVARSLGCEAIRATDTADLHKAAALVEEGHLPLVIDVRADPGVDPGVLNG</sequence>
<dbReference type="AlphaFoldDB" id="A0A916SVX3"/>
<reference evidence="7" key="2">
    <citation type="submission" date="2020-09" db="EMBL/GenBank/DDBJ databases">
        <authorList>
            <person name="Sun Q."/>
            <person name="Zhou Y."/>
        </authorList>
    </citation>
    <scope>NUCLEOTIDE SEQUENCE</scope>
    <source>
        <strain evidence="7">CGMCC 1.15085</strain>
    </source>
</reference>
<dbReference type="PANTHER" id="PTHR18968">
    <property type="entry name" value="THIAMINE PYROPHOSPHATE ENZYMES"/>
    <property type="match status" value="1"/>
</dbReference>
<dbReference type="PANTHER" id="PTHR18968:SF13">
    <property type="entry name" value="ACETOLACTATE SYNTHASE CATALYTIC SUBUNIT, MITOCHONDRIAL"/>
    <property type="match status" value="1"/>
</dbReference>
<dbReference type="InterPro" id="IPR029035">
    <property type="entry name" value="DHS-like_NAD/FAD-binding_dom"/>
</dbReference>
<gene>
    <name evidence="7" type="ORF">GCM10011492_05380</name>
</gene>
<evidence type="ECO:0000259" key="6">
    <source>
        <dbReference type="Pfam" id="PF02776"/>
    </source>
</evidence>
<dbReference type="InterPro" id="IPR029061">
    <property type="entry name" value="THDP-binding"/>
</dbReference>
<evidence type="ECO:0000256" key="3">
    <source>
        <dbReference type="RuleBase" id="RU362132"/>
    </source>
</evidence>
<dbReference type="GO" id="GO:0005948">
    <property type="term" value="C:acetolactate synthase complex"/>
    <property type="evidence" value="ECO:0007669"/>
    <property type="project" value="TreeGrafter"/>
</dbReference>
<dbReference type="GO" id="GO:0009097">
    <property type="term" value="P:isoleucine biosynthetic process"/>
    <property type="evidence" value="ECO:0007669"/>
    <property type="project" value="TreeGrafter"/>
</dbReference>
<feature type="domain" description="Thiamine pyrophosphate enzyme N-terminal TPP-binding" evidence="6">
    <location>
        <begin position="6"/>
        <end position="107"/>
    </location>
</feature>
<keyword evidence="2 3" id="KW-0786">Thiamine pyrophosphate</keyword>
<dbReference type="Proteomes" id="UP000636793">
    <property type="component" value="Unassembled WGS sequence"/>
</dbReference>
<keyword evidence="8" id="KW-1185">Reference proteome</keyword>
<feature type="domain" description="Thiamine pyrophosphate enzyme TPP-binding" evidence="5">
    <location>
        <begin position="385"/>
        <end position="531"/>
    </location>
</feature>
<dbReference type="InterPro" id="IPR011766">
    <property type="entry name" value="TPP_enzyme_TPP-bd"/>
</dbReference>
<dbReference type="GO" id="GO:0009099">
    <property type="term" value="P:L-valine biosynthetic process"/>
    <property type="evidence" value="ECO:0007669"/>
    <property type="project" value="TreeGrafter"/>
</dbReference>
<dbReference type="CDD" id="cd07035">
    <property type="entry name" value="TPP_PYR_POX_like"/>
    <property type="match status" value="1"/>
</dbReference>
<dbReference type="GO" id="GO:0003984">
    <property type="term" value="F:acetolactate synthase activity"/>
    <property type="evidence" value="ECO:0007669"/>
    <property type="project" value="TreeGrafter"/>
</dbReference>
<organism evidence="7 8">
    <name type="scientific">Flexivirga endophytica</name>
    <dbReference type="NCBI Taxonomy" id="1849103"/>
    <lineage>
        <taxon>Bacteria</taxon>
        <taxon>Bacillati</taxon>
        <taxon>Actinomycetota</taxon>
        <taxon>Actinomycetes</taxon>
        <taxon>Micrococcales</taxon>
        <taxon>Dermacoccaceae</taxon>
        <taxon>Flexivirga</taxon>
    </lineage>
</organism>
<dbReference type="Pfam" id="PF02775">
    <property type="entry name" value="TPP_enzyme_C"/>
    <property type="match status" value="1"/>
</dbReference>
<dbReference type="CDD" id="cd00568">
    <property type="entry name" value="TPP_enzymes"/>
    <property type="match status" value="1"/>
</dbReference>
<protein>
    <submittedName>
        <fullName evidence="7">Acetolactate synthase</fullName>
    </submittedName>
</protein>
<dbReference type="EMBL" id="BMHI01000001">
    <property type="protein sequence ID" value="GGB18451.1"/>
    <property type="molecule type" value="Genomic_DNA"/>
</dbReference>
<evidence type="ECO:0000256" key="1">
    <source>
        <dbReference type="ARBA" id="ARBA00007812"/>
    </source>
</evidence>
<evidence type="ECO:0000259" key="4">
    <source>
        <dbReference type="Pfam" id="PF00205"/>
    </source>
</evidence>
<accession>A0A916SVX3</accession>
<dbReference type="GO" id="GO:0000287">
    <property type="term" value="F:magnesium ion binding"/>
    <property type="evidence" value="ECO:0007669"/>
    <property type="project" value="InterPro"/>
</dbReference>
<dbReference type="SUPFAM" id="SSF52467">
    <property type="entry name" value="DHS-like NAD/FAD-binding domain"/>
    <property type="match status" value="1"/>
</dbReference>
<dbReference type="InterPro" id="IPR012000">
    <property type="entry name" value="Thiamin_PyroP_enz_cen_dom"/>
</dbReference>
<name>A0A916SVX3_9MICO</name>